<dbReference type="EMBL" id="JARAOO010000005">
    <property type="protein sequence ID" value="KAJ7968770.1"/>
    <property type="molecule type" value="Genomic_DNA"/>
</dbReference>
<dbReference type="InterPro" id="IPR019557">
    <property type="entry name" value="AminoTfrase-like_pln_mobile"/>
</dbReference>
<evidence type="ECO:0000256" key="1">
    <source>
        <dbReference type="SAM" id="Phobius"/>
    </source>
</evidence>
<organism evidence="3 4">
    <name type="scientific">Quillaja saponaria</name>
    <name type="common">Soap bark tree</name>
    <dbReference type="NCBI Taxonomy" id="32244"/>
    <lineage>
        <taxon>Eukaryota</taxon>
        <taxon>Viridiplantae</taxon>
        <taxon>Streptophyta</taxon>
        <taxon>Embryophyta</taxon>
        <taxon>Tracheophyta</taxon>
        <taxon>Spermatophyta</taxon>
        <taxon>Magnoliopsida</taxon>
        <taxon>eudicotyledons</taxon>
        <taxon>Gunneridae</taxon>
        <taxon>Pentapetalae</taxon>
        <taxon>rosids</taxon>
        <taxon>fabids</taxon>
        <taxon>Fabales</taxon>
        <taxon>Quillajaceae</taxon>
        <taxon>Quillaja</taxon>
    </lineage>
</organism>
<protein>
    <submittedName>
        <fullName evidence="3">Serine/threonine-protein phosphatase 7 long form-like</fullName>
    </submittedName>
</protein>
<feature type="transmembrane region" description="Helical" evidence="1">
    <location>
        <begin position="177"/>
        <end position="199"/>
    </location>
</feature>
<keyword evidence="1" id="KW-0472">Membrane</keyword>
<dbReference type="PANTHER" id="PTHR46033:SF8">
    <property type="entry name" value="PROTEIN MAINTENANCE OF MERISTEMS-LIKE"/>
    <property type="match status" value="1"/>
</dbReference>
<sequence length="432" mass="49535">MDPAPIDRSVLHHHDDHRSVRVFKAPQSAEHVLKCRRREAVITRGRCEIHPRIAEYVSQAGFYGVMKLGFIQLDWHLVTALVERWRPETHTFHLPHGEVTITLQDVSILLGLAVDGEVVSGVVGGNIYTDCERLLGVVPPDRAIKGSTLNLQWLVTTFSDLPVDADDITVQRYARAYILQLIGGFLFATGASATLAWLYREMCRATLPSAHEIAGPVILLQIWAWERLPFITPKRKLHTAWDPSCPLGVRWRDDFIVKEISPHAVHWYRQQLDMMSPHQFICMPYNTDRVIALIPAYCFRGRHIWGAKVPLICFHIVEYHMVDRVIHQYGYLQPIPVNPEVDDLLHKIDLRGRGTTDFRALHAHYIEYWAMRRQTIVTGEPSYGHASHTLAYTEWYRRISRRYLTPHGLGHAYPTLTHSDHSTASTSSHSHT</sequence>
<dbReference type="Pfam" id="PF10536">
    <property type="entry name" value="PMD"/>
    <property type="match status" value="2"/>
</dbReference>
<dbReference type="Proteomes" id="UP001163823">
    <property type="component" value="Chromosome 5"/>
</dbReference>
<dbReference type="GO" id="GO:0010073">
    <property type="term" value="P:meristem maintenance"/>
    <property type="evidence" value="ECO:0007669"/>
    <property type="project" value="InterPro"/>
</dbReference>
<keyword evidence="4" id="KW-1185">Reference proteome</keyword>
<proteinExistence type="predicted"/>
<evidence type="ECO:0000313" key="3">
    <source>
        <dbReference type="EMBL" id="KAJ7968770.1"/>
    </source>
</evidence>
<keyword evidence="1" id="KW-0812">Transmembrane</keyword>
<keyword evidence="1" id="KW-1133">Transmembrane helix</keyword>
<name>A0AAD7M4W0_QUISA</name>
<accession>A0AAD7M4W0</accession>
<dbReference type="AlphaFoldDB" id="A0AAD7M4W0"/>
<gene>
    <name evidence="3" type="ORF">O6P43_012825</name>
</gene>
<feature type="domain" description="Aminotransferase-like plant mobile" evidence="2">
    <location>
        <begin position="61"/>
        <end position="189"/>
    </location>
</feature>
<comment type="caution">
    <text evidence="3">The sequence shown here is derived from an EMBL/GenBank/DDBJ whole genome shotgun (WGS) entry which is preliminary data.</text>
</comment>
<dbReference type="InterPro" id="IPR044824">
    <property type="entry name" value="MAIN-like"/>
</dbReference>
<feature type="domain" description="Aminotransferase-like plant mobile" evidence="2">
    <location>
        <begin position="191"/>
        <end position="397"/>
    </location>
</feature>
<dbReference type="PANTHER" id="PTHR46033">
    <property type="entry name" value="PROTEIN MAIN-LIKE 2"/>
    <property type="match status" value="1"/>
</dbReference>
<evidence type="ECO:0000313" key="4">
    <source>
        <dbReference type="Proteomes" id="UP001163823"/>
    </source>
</evidence>
<dbReference type="KEGG" id="qsa:O6P43_012825"/>
<reference evidence="3" key="1">
    <citation type="journal article" date="2023" name="Science">
        <title>Elucidation of the pathway for biosynthesis of saponin adjuvants from the soapbark tree.</title>
        <authorList>
            <person name="Reed J."/>
            <person name="Orme A."/>
            <person name="El-Demerdash A."/>
            <person name="Owen C."/>
            <person name="Martin L.B.B."/>
            <person name="Misra R.C."/>
            <person name="Kikuchi S."/>
            <person name="Rejzek M."/>
            <person name="Martin A.C."/>
            <person name="Harkess A."/>
            <person name="Leebens-Mack J."/>
            <person name="Louveau T."/>
            <person name="Stephenson M.J."/>
            <person name="Osbourn A."/>
        </authorList>
    </citation>
    <scope>NUCLEOTIDE SEQUENCE</scope>
    <source>
        <strain evidence="3">S10</strain>
    </source>
</reference>
<evidence type="ECO:0000259" key="2">
    <source>
        <dbReference type="Pfam" id="PF10536"/>
    </source>
</evidence>